<feature type="transmembrane region" description="Helical" evidence="1">
    <location>
        <begin position="59"/>
        <end position="81"/>
    </location>
</feature>
<keyword evidence="3" id="KW-1185">Reference proteome</keyword>
<dbReference type="STRING" id="1121393.SAMN02745216_05054"/>
<dbReference type="EMBL" id="FQZU01000062">
    <property type="protein sequence ID" value="SHL35179.1"/>
    <property type="molecule type" value="Genomic_DNA"/>
</dbReference>
<dbReference type="Gene3D" id="3.40.1080.10">
    <property type="entry name" value="Glutaconate Coenzyme A-transferase"/>
    <property type="match status" value="1"/>
</dbReference>
<keyword evidence="1" id="KW-0472">Membrane</keyword>
<accession>A0A1M6ZXS0</accession>
<dbReference type="Gene3D" id="3.30.30.40">
    <property type="match status" value="1"/>
</dbReference>
<dbReference type="Proteomes" id="UP000183994">
    <property type="component" value="Unassembled WGS sequence"/>
</dbReference>
<dbReference type="SMART" id="SM00882">
    <property type="entry name" value="CoA_trans"/>
    <property type="match status" value="1"/>
</dbReference>
<name>A0A1M6ZXS0_9BACT</name>
<proteinExistence type="predicted"/>
<evidence type="ECO:0000313" key="3">
    <source>
        <dbReference type="Proteomes" id="UP000183994"/>
    </source>
</evidence>
<dbReference type="PANTHER" id="PTHR43293">
    <property type="entry name" value="ACETATE COA-TRANSFERASE YDIF"/>
    <property type="match status" value="1"/>
</dbReference>
<dbReference type="InterPro" id="IPR004165">
    <property type="entry name" value="CoA_trans_fam_I"/>
</dbReference>
<keyword evidence="1" id="KW-0812">Transmembrane</keyword>
<keyword evidence="2" id="KW-0808">Transferase</keyword>
<dbReference type="PANTHER" id="PTHR43293:SF3">
    <property type="entry name" value="CHOLESTEROL RING-CLEAVING HYDROLASE IPDB SUBUNIT"/>
    <property type="match status" value="1"/>
</dbReference>
<dbReference type="Pfam" id="PF01144">
    <property type="entry name" value="CoA_trans"/>
    <property type="match status" value="1"/>
</dbReference>
<sequence length="311" mass="34647">MSKVMSMKEAIAANVRSGDFLFIGGYVCRTPFSAIHEIIRQRITDLTITRSNAADDFDMMIGAGCVKRFIATFLSLGVYGLGRCFRRSLEKGIPRKIEIEEYTNLALPMMLMAGAMGMPFVPIRDMAGSDLLKVKSFMGEDKYKLIDSPFDGRPTILVPALNPDVGIIHVQQADEFGNAQMWGIGGDCMYGANASKKVIVSCERIVSRETVGKDPSRTIVPGSKVVAVVEEPYGSHPGYTPGFYDADFSFGYLYQQASNTEEGFKAFLDEWVYGMEDRTAYIQHYIQKFGYEAYKKLGAEFDYGFPVSYAY</sequence>
<dbReference type="OrthoDB" id="9777193at2"/>
<gene>
    <name evidence="2" type="ORF">SAMN02745216_05054</name>
</gene>
<keyword evidence="1" id="KW-1133">Transmembrane helix</keyword>
<dbReference type="InterPro" id="IPR037171">
    <property type="entry name" value="NagB/RpiA_transferase-like"/>
</dbReference>
<dbReference type="RefSeq" id="WP_073479025.1">
    <property type="nucleotide sequence ID" value="NZ_FQZU01000062.1"/>
</dbReference>
<dbReference type="SUPFAM" id="SSF100950">
    <property type="entry name" value="NagB/RpiA/CoA transferase-like"/>
    <property type="match status" value="1"/>
</dbReference>
<reference evidence="3" key="1">
    <citation type="submission" date="2016-11" db="EMBL/GenBank/DDBJ databases">
        <authorList>
            <person name="Varghese N."/>
            <person name="Submissions S."/>
        </authorList>
    </citation>
    <scope>NUCLEOTIDE SEQUENCE [LARGE SCALE GENOMIC DNA]</scope>
    <source>
        <strain evidence="3">DSM 16219</strain>
    </source>
</reference>
<dbReference type="AlphaFoldDB" id="A0A1M6ZXS0"/>
<evidence type="ECO:0000313" key="2">
    <source>
        <dbReference type="EMBL" id="SHL35179.1"/>
    </source>
</evidence>
<feature type="transmembrane region" description="Helical" evidence="1">
    <location>
        <begin position="20"/>
        <end position="39"/>
    </location>
</feature>
<feature type="transmembrane region" description="Helical" evidence="1">
    <location>
        <begin position="102"/>
        <end position="121"/>
    </location>
</feature>
<evidence type="ECO:0000256" key="1">
    <source>
        <dbReference type="SAM" id="Phobius"/>
    </source>
</evidence>
<organism evidence="2 3">
    <name type="scientific">Desulfatibacillum alkenivorans DSM 16219</name>
    <dbReference type="NCBI Taxonomy" id="1121393"/>
    <lineage>
        <taxon>Bacteria</taxon>
        <taxon>Pseudomonadati</taxon>
        <taxon>Thermodesulfobacteriota</taxon>
        <taxon>Desulfobacteria</taxon>
        <taxon>Desulfobacterales</taxon>
        <taxon>Desulfatibacillaceae</taxon>
        <taxon>Desulfatibacillum</taxon>
    </lineage>
</organism>
<protein>
    <submittedName>
        <fullName evidence="2">Glutaconate CoA-transferase subunit A</fullName>
    </submittedName>
</protein>
<dbReference type="GO" id="GO:0008410">
    <property type="term" value="F:CoA-transferase activity"/>
    <property type="evidence" value="ECO:0007669"/>
    <property type="project" value="InterPro"/>
</dbReference>